<evidence type="ECO:0008006" key="7">
    <source>
        <dbReference type="Google" id="ProtNLM"/>
    </source>
</evidence>
<evidence type="ECO:0000313" key="5">
    <source>
        <dbReference type="EMBL" id="OAM79073.1"/>
    </source>
</evidence>
<dbReference type="PANTHER" id="PTHR43201">
    <property type="entry name" value="ACYL-COA SYNTHETASE"/>
    <property type="match status" value="1"/>
</dbReference>
<evidence type="ECO:0000259" key="4">
    <source>
        <dbReference type="Pfam" id="PF13193"/>
    </source>
</evidence>
<comment type="caution">
    <text evidence="5">The sequence shown here is derived from an EMBL/GenBank/DDBJ whole genome shotgun (WGS) entry which is preliminary data.</text>
</comment>
<evidence type="ECO:0000256" key="2">
    <source>
        <dbReference type="ARBA" id="ARBA00022598"/>
    </source>
</evidence>
<evidence type="ECO:0000256" key="1">
    <source>
        <dbReference type="ARBA" id="ARBA00006432"/>
    </source>
</evidence>
<dbReference type="Gene3D" id="3.40.50.12780">
    <property type="entry name" value="N-terminal domain of ligase-like"/>
    <property type="match status" value="1"/>
</dbReference>
<dbReference type="GO" id="GO:0006631">
    <property type="term" value="P:fatty acid metabolic process"/>
    <property type="evidence" value="ECO:0007669"/>
    <property type="project" value="TreeGrafter"/>
</dbReference>
<proteinExistence type="inferred from homology"/>
<organism evidence="5 6">
    <name type="scientific">Devosia elaeis</name>
    <dbReference type="NCBI Taxonomy" id="1770058"/>
    <lineage>
        <taxon>Bacteria</taxon>
        <taxon>Pseudomonadati</taxon>
        <taxon>Pseudomonadota</taxon>
        <taxon>Alphaproteobacteria</taxon>
        <taxon>Hyphomicrobiales</taxon>
        <taxon>Devosiaceae</taxon>
        <taxon>Devosia</taxon>
    </lineage>
</organism>
<dbReference type="PROSITE" id="PS00455">
    <property type="entry name" value="AMP_BINDING"/>
    <property type="match status" value="1"/>
</dbReference>
<dbReference type="Proteomes" id="UP000078389">
    <property type="component" value="Unassembled WGS sequence"/>
</dbReference>
<dbReference type="RefSeq" id="WP_067452495.1">
    <property type="nucleotide sequence ID" value="NZ_LVVY01000065.1"/>
</dbReference>
<keyword evidence="6" id="KW-1185">Reference proteome</keyword>
<dbReference type="Pfam" id="PF13193">
    <property type="entry name" value="AMP-binding_C"/>
    <property type="match status" value="1"/>
</dbReference>
<dbReference type="SUPFAM" id="SSF56801">
    <property type="entry name" value="Acetyl-CoA synthetase-like"/>
    <property type="match status" value="1"/>
</dbReference>
<dbReference type="Gene3D" id="3.30.300.30">
    <property type="match status" value="1"/>
</dbReference>
<evidence type="ECO:0000259" key="3">
    <source>
        <dbReference type="Pfam" id="PF00501"/>
    </source>
</evidence>
<dbReference type="Pfam" id="PF00501">
    <property type="entry name" value="AMP-binding"/>
    <property type="match status" value="1"/>
</dbReference>
<feature type="domain" description="AMP-binding enzyme C-terminal" evidence="4">
    <location>
        <begin position="424"/>
        <end position="504"/>
    </location>
</feature>
<gene>
    <name evidence="5" type="ORF">A3840_04455</name>
</gene>
<dbReference type="PANTHER" id="PTHR43201:SF5">
    <property type="entry name" value="MEDIUM-CHAIN ACYL-COA LIGASE ACSF2, MITOCHONDRIAL"/>
    <property type="match status" value="1"/>
</dbReference>
<dbReference type="InterPro" id="IPR000873">
    <property type="entry name" value="AMP-dep_synth/lig_dom"/>
</dbReference>
<dbReference type="GO" id="GO:0031956">
    <property type="term" value="F:medium-chain fatty acid-CoA ligase activity"/>
    <property type="evidence" value="ECO:0007669"/>
    <property type="project" value="TreeGrafter"/>
</dbReference>
<dbReference type="AlphaFoldDB" id="A0A178I1W7"/>
<evidence type="ECO:0000313" key="6">
    <source>
        <dbReference type="Proteomes" id="UP000078389"/>
    </source>
</evidence>
<dbReference type="OrthoDB" id="7315605at2"/>
<feature type="domain" description="AMP-dependent synthetase/ligase" evidence="3">
    <location>
        <begin position="31"/>
        <end position="360"/>
    </location>
</feature>
<comment type="similarity">
    <text evidence="1">Belongs to the ATP-dependent AMP-binding enzyme family.</text>
</comment>
<sequence length="544" mass="58709">MTTPFSLFAEAAHARAEQIFLSLPAAAKLDYAPDGRQIAYGALAQLVDAQREAYRQAGYGAGNVVAISLDNRPDFFVHFLALNSLGVGILPLNPDLRSEEVAYQFTIAEPELLVALPAYHRVGIEAGLTADRLMGPLDAIPPARRRAERFEATSDDPCAFLFTSGTTGKPKCCVLSNDYFVRLARWYVGAGNGGKLSTGEEVILTPLPMFHMNALGCSALGAIILQSTLVPLDRFSASRWWATVAESGATLIHYLGVMPAILLKLPATEHDRGHKVRIAFGAGVDPLHQETFERRFGIELTEAWAMTETGGGATTSTAGGDRHLAMRCIGYPHADMDYRIVGEAGTDAEEGEPGELIVRAAGDDPRRGFFTEYLKDPDATAEAWAGGWFHTGDVVRRGDDGALYFVDRKKNIVRRSGENIAVVEVEGVLQNLDDVAGVAVAPVPDELRGEEVMALIVLAADSTEVPGVDLARRIARASADRLAYHKVPGYVAFVSSLPTTATQKLQRGEIKKLASAIMTDAATIDLRDFKGELRRMEPDAKSVA</sequence>
<dbReference type="STRING" id="1770058.A3840_04455"/>
<dbReference type="InterPro" id="IPR025110">
    <property type="entry name" value="AMP-bd_C"/>
</dbReference>
<reference evidence="5 6" key="1">
    <citation type="submission" date="2016-03" db="EMBL/GenBank/DDBJ databases">
        <title>Genome sequencing of Devosia sp. S37.</title>
        <authorList>
            <person name="Mohd Nor M."/>
        </authorList>
    </citation>
    <scope>NUCLEOTIDE SEQUENCE [LARGE SCALE GENOMIC DNA]</scope>
    <source>
        <strain evidence="5 6">S37</strain>
    </source>
</reference>
<keyword evidence="2" id="KW-0436">Ligase</keyword>
<dbReference type="InterPro" id="IPR042099">
    <property type="entry name" value="ANL_N_sf"/>
</dbReference>
<dbReference type="InterPro" id="IPR045851">
    <property type="entry name" value="AMP-bd_C_sf"/>
</dbReference>
<protein>
    <recommendedName>
        <fullName evidence="7">ATP-dependent acyl-CoA ligase</fullName>
    </recommendedName>
</protein>
<name>A0A178I1W7_9HYPH</name>
<dbReference type="EMBL" id="LVVY01000065">
    <property type="protein sequence ID" value="OAM79073.1"/>
    <property type="molecule type" value="Genomic_DNA"/>
</dbReference>
<accession>A0A178I1W7</accession>
<dbReference type="InterPro" id="IPR020845">
    <property type="entry name" value="AMP-binding_CS"/>
</dbReference>